<evidence type="ECO:0000256" key="2">
    <source>
        <dbReference type="ARBA" id="ARBA00023008"/>
    </source>
</evidence>
<dbReference type="AlphaFoldDB" id="A0A2S2KSV3"/>
<keyword evidence="2" id="KW-0186">Copper</keyword>
<dbReference type="Gene3D" id="2.60.40.420">
    <property type="entry name" value="Cupredoxins - blue copper proteins"/>
    <property type="match status" value="1"/>
</dbReference>
<protein>
    <recommendedName>
        <fullName evidence="3">Blue (type 1) copper domain-containing protein</fullName>
    </recommendedName>
</protein>
<dbReference type="PANTHER" id="PTHR36507">
    <property type="entry name" value="BLL1555 PROTEIN"/>
    <property type="match status" value="1"/>
</dbReference>
<proteinExistence type="predicted"/>
<dbReference type="PANTHER" id="PTHR36507:SF1">
    <property type="entry name" value="BLL1555 PROTEIN"/>
    <property type="match status" value="1"/>
</dbReference>
<accession>A0A2S2KSV3</accession>
<dbReference type="SUPFAM" id="SSF49503">
    <property type="entry name" value="Cupredoxins"/>
    <property type="match status" value="1"/>
</dbReference>
<dbReference type="Pfam" id="PF00127">
    <property type="entry name" value="Copper-bind"/>
    <property type="match status" value="1"/>
</dbReference>
<keyword evidence="5" id="KW-1185">Reference proteome</keyword>
<comment type="caution">
    <text evidence="4">The sequence shown here is derived from an EMBL/GenBank/DDBJ whole genome shotgun (WGS) entry which is preliminary data.</text>
</comment>
<dbReference type="EMBL" id="BGKI01000008">
    <property type="protein sequence ID" value="GBH34729.1"/>
    <property type="molecule type" value="Genomic_DNA"/>
</dbReference>
<evidence type="ECO:0000313" key="5">
    <source>
        <dbReference type="Proteomes" id="UP000245829"/>
    </source>
</evidence>
<dbReference type="InterPro" id="IPR008972">
    <property type="entry name" value="Cupredoxin"/>
</dbReference>
<name>A0A2S2KSV3_9ARCH</name>
<dbReference type="Proteomes" id="UP000245829">
    <property type="component" value="Unassembled WGS sequence"/>
</dbReference>
<sequence>MILPHIVLSAYAENSWIISINPYDSQKGQELFKPKELPIFSGDRITWQNNDSTSHRIVSGVPQHPDYSGTFFSTDVISGGENSNSVSLDFIDYAGYYYFCEIHPWYTGKIFFEDRPNILFSTLDISYKILNQNILSIGGLVESDLGNTEYEMLIYDSKNNLIYQKIKLFESDASFNEVIDISDSLWNKDENYLLKLVYGVPSESTSMQIKISKNTTHDKSKYLEFCQDFKLEDSFLFEEIRLPNWFKKTLCWHGNDVTTEKEFVNSLNFFKNSL</sequence>
<evidence type="ECO:0000256" key="1">
    <source>
        <dbReference type="ARBA" id="ARBA00022723"/>
    </source>
</evidence>
<evidence type="ECO:0000313" key="4">
    <source>
        <dbReference type="EMBL" id="GBH34729.1"/>
    </source>
</evidence>
<organism evidence="4 5">
    <name type="scientific">Nitrosopumilus zosterae</name>
    <dbReference type="NCBI Taxonomy" id="718286"/>
    <lineage>
        <taxon>Archaea</taxon>
        <taxon>Nitrososphaerota</taxon>
        <taxon>Nitrososphaeria</taxon>
        <taxon>Nitrosopumilales</taxon>
        <taxon>Nitrosopumilaceae</taxon>
        <taxon>Nitrosopumilus</taxon>
    </lineage>
</organism>
<dbReference type="GO" id="GO:0005507">
    <property type="term" value="F:copper ion binding"/>
    <property type="evidence" value="ECO:0007669"/>
    <property type="project" value="InterPro"/>
</dbReference>
<gene>
    <name evidence="4" type="ORF">NZNM25_15200</name>
</gene>
<dbReference type="GO" id="GO:0009055">
    <property type="term" value="F:electron transfer activity"/>
    <property type="evidence" value="ECO:0007669"/>
    <property type="project" value="InterPro"/>
</dbReference>
<keyword evidence="1" id="KW-0479">Metal-binding</keyword>
<dbReference type="InterPro" id="IPR000923">
    <property type="entry name" value="BlueCu_1"/>
</dbReference>
<reference evidence="4 5" key="1">
    <citation type="submission" date="2018-05" db="EMBL/GenBank/DDBJ databases">
        <title>genome sequencing of Nitrosopumilus sp. NM25.</title>
        <authorList>
            <person name="Mori K."/>
            <person name="Nakagawa T."/>
        </authorList>
    </citation>
    <scope>NUCLEOTIDE SEQUENCE [LARGE SCALE GENOMIC DNA]</scope>
    <source>
        <strain evidence="4 5">NM25</strain>
    </source>
</reference>
<dbReference type="InterPro" id="IPR052721">
    <property type="entry name" value="ET_Amicyanin"/>
</dbReference>
<evidence type="ECO:0000259" key="3">
    <source>
        <dbReference type="Pfam" id="PF00127"/>
    </source>
</evidence>
<feature type="domain" description="Blue (type 1) copper" evidence="3">
    <location>
        <begin position="26"/>
        <end position="104"/>
    </location>
</feature>